<organism evidence="1">
    <name type="scientific">marine sediment metagenome</name>
    <dbReference type="NCBI Taxonomy" id="412755"/>
    <lineage>
        <taxon>unclassified sequences</taxon>
        <taxon>metagenomes</taxon>
        <taxon>ecological metagenomes</taxon>
    </lineage>
</organism>
<name>A0A0F9ADQ9_9ZZZZ</name>
<comment type="caution">
    <text evidence="1">The sequence shown here is derived from an EMBL/GenBank/DDBJ whole genome shotgun (WGS) entry which is preliminary data.</text>
</comment>
<feature type="non-terminal residue" evidence="1">
    <location>
        <position position="26"/>
    </location>
</feature>
<gene>
    <name evidence="1" type="ORF">LCGC14_2663240</name>
</gene>
<protein>
    <submittedName>
        <fullName evidence="1">Uncharacterized protein</fullName>
    </submittedName>
</protein>
<evidence type="ECO:0000313" key="1">
    <source>
        <dbReference type="EMBL" id="KKK96395.1"/>
    </source>
</evidence>
<reference evidence="1" key="1">
    <citation type="journal article" date="2015" name="Nature">
        <title>Complex archaea that bridge the gap between prokaryotes and eukaryotes.</title>
        <authorList>
            <person name="Spang A."/>
            <person name="Saw J.H."/>
            <person name="Jorgensen S.L."/>
            <person name="Zaremba-Niedzwiedzka K."/>
            <person name="Martijn J."/>
            <person name="Lind A.E."/>
            <person name="van Eijk R."/>
            <person name="Schleper C."/>
            <person name="Guy L."/>
            <person name="Ettema T.J."/>
        </authorList>
    </citation>
    <scope>NUCLEOTIDE SEQUENCE</scope>
</reference>
<dbReference type="AlphaFoldDB" id="A0A0F9ADQ9"/>
<accession>A0A0F9ADQ9</accession>
<dbReference type="EMBL" id="LAZR01046508">
    <property type="protein sequence ID" value="KKK96395.1"/>
    <property type="molecule type" value="Genomic_DNA"/>
</dbReference>
<sequence length="26" mass="3109">MSALKCRELREYDMVEFKASSHRYGT</sequence>
<proteinExistence type="predicted"/>